<keyword evidence="3" id="KW-0408">Iron</keyword>
<sequence>MTRICHFTDTHLLADRGLHYDRVDTSALFEAAIEVAAQQERCDAIVLSGDISEDGSSQSYQFAKSLVDSLAERWKAAPVYACGNHDNRDSLREALGVGDPLAAHSVVELPDLRVLSADTSVPRAGYGELGFEIEWISRHIPESKPWVLVLHHPPAEAPTVLHDALRLSDTDKLSETLRLHENLPTAILSGHYHLPAQHTLGSIPVLVGPAIANETVVGSPLSEKAREISEFQIVEIGKSVEVTRVQVGGSGETIFQYEPELVRTIAAGAGRPGWTYPGKFAAHLSRSAGD</sequence>
<dbReference type="Pfam" id="PF00149">
    <property type="entry name" value="Metallophos"/>
    <property type="match status" value="1"/>
</dbReference>
<evidence type="ECO:0000256" key="4">
    <source>
        <dbReference type="ARBA" id="ARBA00025742"/>
    </source>
</evidence>
<evidence type="ECO:0000256" key="3">
    <source>
        <dbReference type="ARBA" id="ARBA00023004"/>
    </source>
</evidence>
<dbReference type="PANTHER" id="PTHR42988">
    <property type="entry name" value="PHOSPHOHYDROLASE"/>
    <property type="match status" value="1"/>
</dbReference>
<dbReference type="Gene3D" id="3.60.21.10">
    <property type="match status" value="1"/>
</dbReference>
<evidence type="ECO:0000256" key="1">
    <source>
        <dbReference type="ARBA" id="ARBA00022723"/>
    </source>
</evidence>
<dbReference type="InterPro" id="IPR029052">
    <property type="entry name" value="Metallo-depent_PP-like"/>
</dbReference>
<evidence type="ECO:0000313" key="6">
    <source>
        <dbReference type="EMBL" id="AQQ15447.1"/>
    </source>
</evidence>
<proteinExistence type="inferred from homology"/>
<dbReference type="GO" id="GO:0004114">
    <property type="term" value="F:3',5'-cyclic-nucleotide phosphodiesterase activity"/>
    <property type="evidence" value="ECO:0007669"/>
    <property type="project" value="UniProtKB-EC"/>
</dbReference>
<dbReference type="GO" id="GO:0046872">
    <property type="term" value="F:metal ion binding"/>
    <property type="evidence" value="ECO:0007669"/>
    <property type="project" value="UniProtKB-KW"/>
</dbReference>
<keyword evidence="7" id="KW-1185">Reference proteome</keyword>
<keyword evidence="2 6" id="KW-0378">Hydrolase</keyword>
<evidence type="ECO:0000256" key="2">
    <source>
        <dbReference type="ARBA" id="ARBA00022801"/>
    </source>
</evidence>
<protein>
    <submittedName>
        <fullName evidence="6">3',5'-cyclic adenosine monophosphate phosphodiesterase CpdA</fullName>
        <ecNumber evidence="6">3.1.4.17</ecNumber>
    </submittedName>
</protein>
<dbReference type="InterPro" id="IPR004843">
    <property type="entry name" value="Calcineurin-like_PHP"/>
</dbReference>
<evidence type="ECO:0000313" key="7">
    <source>
        <dbReference type="Proteomes" id="UP000217209"/>
    </source>
</evidence>
<dbReference type="EMBL" id="CP019688">
    <property type="protein sequence ID" value="AQQ15447.1"/>
    <property type="molecule type" value="Genomic_DNA"/>
</dbReference>
<dbReference type="OrthoDB" id="5241795at2"/>
<dbReference type="RefSeq" id="WP_095660135.1">
    <property type="nucleotide sequence ID" value="NZ_CP019688.1"/>
</dbReference>
<dbReference type="KEGG" id="cgv:CGLAU_07460"/>
<dbReference type="AlphaFoldDB" id="A0A1Q2HX59"/>
<keyword evidence="1" id="KW-0479">Metal-binding</keyword>
<comment type="similarity">
    <text evidence="4">Belongs to the cyclic nucleotide phosphodiesterase class-III family.</text>
</comment>
<dbReference type="PANTHER" id="PTHR42988:SF2">
    <property type="entry name" value="CYCLIC NUCLEOTIDE PHOSPHODIESTERASE CBUA0032-RELATED"/>
    <property type="match status" value="1"/>
</dbReference>
<evidence type="ECO:0000259" key="5">
    <source>
        <dbReference type="Pfam" id="PF00149"/>
    </source>
</evidence>
<name>A0A1Q2HX59_9CORY</name>
<accession>A0A1Q2HX59</accession>
<dbReference type="Proteomes" id="UP000217209">
    <property type="component" value="Chromosome"/>
</dbReference>
<organism evidence="6 7">
    <name type="scientific">Corynebacterium glaucum</name>
    <dbReference type="NCBI Taxonomy" id="187491"/>
    <lineage>
        <taxon>Bacteria</taxon>
        <taxon>Bacillati</taxon>
        <taxon>Actinomycetota</taxon>
        <taxon>Actinomycetes</taxon>
        <taxon>Mycobacteriales</taxon>
        <taxon>Corynebacteriaceae</taxon>
        <taxon>Corynebacterium</taxon>
    </lineage>
</organism>
<gene>
    <name evidence="6" type="primary">cpdA</name>
    <name evidence="6" type="ORF">CGLAU_07460</name>
</gene>
<dbReference type="SUPFAM" id="SSF56300">
    <property type="entry name" value="Metallo-dependent phosphatases"/>
    <property type="match status" value="1"/>
</dbReference>
<dbReference type="InterPro" id="IPR050884">
    <property type="entry name" value="CNP_phosphodiesterase-III"/>
</dbReference>
<feature type="domain" description="Calcineurin-like phosphoesterase" evidence="5">
    <location>
        <begin position="3"/>
        <end position="194"/>
    </location>
</feature>
<dbReference type="EC" id="3.1.4.17" evidence="6"/>
<reference evidence="6 7" key="1">
    <citation type="submission" date="2016-12" db="EMBL/GenBank/DDBJ databases">
        <authorList>
            <person name="Song W.-J."/>
            <person name="Kurnit D.M."/>
        </authorList>
    </citation>
    <scope>NUCLEOTIDE SEQUENCE [LARGE SCALE GENOMIC DNA]</scope>
    <source>
        <strain evidence="6 7">DSM 30827</strain>
    </source>
</reference>